<dbReference type="InterPro" id="IPR001279">
    <property type="entry name" value="Metallo-B-lactamas"/>
</dbReference>
<dbReference type="SMART" id="SM00849">
    <property type="entry name" value="Lactamase_B"/>
    <property type="match status" value="1"/>
</dbReference>
<name>A0A1S8YPS0_9GAMM</name>
<evidence type="ECO:0000256" key="3">
    <source>
        <dbReference type="ARBA" id="ARBA00022692"/>
    </source>
</evidence>
<organism evidence="8 9">
    <name type="scientific">Izhakiella australiensis</name>
    <dbReference type="NCBI Taxonomy" id="1926881"/>
    <lineage>
        <taxon>Bacteria</taxon>
        <taxon>Pseudomonadati</taxon>
        <taxon>Pseudomonadota</taxon>
        <taxon>Gammaproteobacteria</taxon>
        <taxon>Enterobacterales</taxon>
        <taxon>Erwiniaceae</taxon>
        <taxon>Izhakiella</taxon>
    </lineage>
</organism>
<dbReference type="STRING" id="1926881.BTJ39_07225"/>
<dbReference type="NCBIfam" id="TIGR00360">
    <property type="entry name" value="ComEC_N-term"/>
    <property type="match status" value="1"/>
</dbReference>
<dbReference type="InterPro" id="IPR004477">
    <property type="entry name" value="ComEC_N"/>
</dbReference>
<comment type="caution">
    <text evidence="8">The sequence shown here is derived from an EMBL/GenBank/DDBJ whole genome shotgun (WGS) entry which is preliminary data.</text>
</comment>
<dbReference type="AlphaFoldDB" id="A0A1S8YPS0"/>
<keyword evidence="3 6" id="KW-0812">Transmembrane</keyword>
<dbReference type="InterPro" id="IPR036866">
    <property type="entry name" value="RibonucZ/Hydroxyglut_hydro"/>
</dbReference>
<accession>A0A1S8YPS0</accession>
<evidence type="ECO:0000256" key="1">
    <source>
        <dbReference type="ARBA" id="ARBA00004651"/>
    </source>
</evidence>
<dbReference type="GO" id="GO:0030420">
    <property type="term" value="P:establishment of competence for transformation"/>
    <property type="evidence" value="ECO:0007669"/>
    <property type="project" value="InterPro"/>
</dbReference>
<keyword evidence="4 6" id="KW-1133">Transmembrane helix</keyword>
<dbReference type="PANTHER" id="PTHR30619:SF1">
    <property type="entry name" value="RECOMBINATION PROTEIN 2"/>
    <property type="match status" value="1"/>
</dbReference>
<dbReference type="InterPro" id="IPR025405">
    <property type="entry name" value="DUF4131"/>
</dbReference>
<feature type="transmembrane region" description="Helical" evidence="6">
    <location>
        <begin position="259"/>
        <end position="278"/>
    </location>
</feature>
<sequence length="755" mass="85034">MVVTLTQLAGIAILATLPLAFLPALPGAEFLTLCACLGLLLLRLSWRWMWYAGLLLLLFCWATGHGKRLLTRIDAITTGSVSAAVTVTDVQPGRNMVQISLDRINHQPQFPALRAQIYPPASRLADFCSGQRWLMTLKLRPVHGWLNEGGFDSQRFRLANGNPLQGRILHATPLDSACGYRARLIAIAQRHTKEMKWGGILDALTFSDRSGIDSATNQLLRETGIMHLIAISGLHISFAAAAGWLLGRRLQFFLPAAKIGFKMPLLIGIGVAIAYCWLAGINPPVMRAILALLCWNLLRLAGWHCRSVQVWIICLALLLFTDPISILSDSLILSVVAVGGLLLWYRLAPMPACIPRKWYWGWLHLLHLQLGMLLLMLPVQAMMFHGFSLSALFANLWAVPLVSLVSVPLSLMAVCLSPFNSLAHFFWWLADWSLVVVFWPLQRIPTGWFTLSETQCWLTPGIWLLLAAWRFALWRGQVASLLALMAALCMWRLNGPRPLWRMDMLDVGHGLSVVISRGQRAVIYDTGKRWPGGDMGRSVIIPWLQWHNLRPELIILSHAHLDHVGGLDSLLQRWPTVPVRSHFGPAERLSCDRGNLWQWQGLTFRVLWPLKNDKGEGNNHSCTISVSDGHWRILLTGDLEARAEYRLLGFDRSALQANILQVGHHGSRTSSSPPWLRAIAGQAALASTSRYNPWRLPAKAVVKRYADNHYQWWDTAKSGQISVKFYPNHWTISGFREQIMPRWYHQWFGAPRDSR</sequence>
<dbReference type="CDD" id="cd07731">
    <property type="entry name" value="ComA-like_MBL-fold"/>
    <property type="match status" value="1"/>
</dbReference>
<feature type="transmembrane region" description="Helical" evidence="6">
    <location>
        <begin position="478"/>
        <end position="494"/>
    </location>
</feature>
<dbReference type="InterPro" id="IPR004797">
    <property type="entry name" value="Competence_ComEC/Rec2"/>
</dbReference>
<dbReference type="InterPro" id="IPR035681">
    <property type="entry name" value="ComA-like_MBL"/>
</dbReference>
<gene>
    <name evidence="8" type="ORF">BTJ39_07225</name>
</gene>
<dbReference type="EMBL" id="MRUL01000003">
    <property type="protein sequence ID" value="OON40855.1"/>
    <property type="molecule type" value="Genomic_DNA"/>
</dbReference>
<dbReference type="SUPFAM" id="SSF56281">
    <property type="entry name" value="Metallo-hydrolase/oxidoreductase"/>
    <property type="match status" value="1"/>
</dbReference>
<feature type="transmembrane region" description="Helical" evidence="6">
    <location>
        <begin position="359"/>
        <end position="379"/>
    </location>
</feature>
<evidence type="ECO:0000256" key="6">
    <source>
        <dbReference type="SAM" id="Phobius"/>
    </source>
</evidence>
<dbReference type="Pfam" id="PF03772">
    <property type="entry name" value="Competence"/>
    <property type="match status" value="1"/>
</dbReference>
<evidence type="ECO:0000256" key="5">
    <source>
        <dbReference type="ARBA" id="ARBA00023136"/>
    </source>
</evidence>
<protein>
    <submittedName>
        <fullName evidence="8">DNA internalization-related competence protein ComEC/Rec2</fullName>
    </submittedName>
</protein>
<dbReference type="Gene3D" id="3.60.15.10">
    <property type="entry name" value="Ribonuclease Z/Hydroxyacylglutathione hydrolase-like"/>
    <property type="match status" value="1"/>
</dbReference>
<dbReference type="GO" id="GO:0005886">
    <property type="term" value="C:plasma membrane"/>
    <property type="evidence" value="ECO:0007669"/>
    <property type="project" value="UniProtKB-SubCell"/>
</dbReference>
<reference evidence="8 9" key="1">
    <citation type="submission" date="2016-12" db="EMBL/GenBank/DDBJ databases">
        <title>Izhakiella australiana sp. nov. of genus Izhakiella isolated from Australian desert.</title>
        <authorList>
            <person name="Ji M."/>
        </authorList>
    </citation>
    <scope>NUCLEOTIDE SEQUENCE [LARGE SCALE GENOMIC DNA]</scope>
    <source>
        <strain evidence="8 9">D4N98</strain>
    </source>
</reference>
<proteinExistence type="predicted"/>
<feature type="transmembrane region" description="Helical" evidence="6">
    <location>
        <begin position="391"/>
        <end position="419"/>
    </location>
</feature>
<dbReference type="RefSeq" id="WP_078001991.1">
    <property type="nucleotide sequence ID" value="NZ_MRUL01000003.1"/>
</dbReference>
<feature type="transmembrane region" description="Helical" evidence="6">
    <location>
        <begin position="331"/>
        <end position="347"/>
    </location>
</feature>
<dbReference type="Pfam" id="PF00753">
    <property type="entry name" value="Lactamase_B"/>
    <property type="match status" value="1"/>
</dbReference>
<evidence type="ECO:0000259" key="7">
    <source>
        <dbReference type="SMART" id="SM00849"/>
    </source>
</evidence>
<evidence type="ECO:0000313" key="8">
    <source>
        <dbReference type="EMBL" id="OON40855.1"/>
    </source>
</evidence>
<feature type="transmembrane region" description="Helical" evidence="6">
    <location>
        <begin position="44"/>
        <end position="62"/>
    </location>
</feature>
<feature type="transmembrane region" description="Helical" evidence="6">
    <location>
        <begin position="285"/>
        <end position="302"/>
    </location>
</feature>
<comment type="subcellular location">
    <subcellularLocation>
        <location evidence="1">Cell membrane</location>
        <topology evidence="1">Multi-pass membrane protein</topology>
    </subcellularLocation>
</comment>
<evidence type="ECO:0000313" key="9">
    <source>
        <dbReference type="Proteomes" id="UP000190667"/>
    </source>
</evidence>
<evidence type="ECO:0000256" key="4">
    <source>
        <dbReference type="ARBA" id="ARBA00022989"/>
    </source>
</evidence>
<dbReference type="Pfam" id="PF13567">
    <property type="entry name" value="DUF4131"/>
    <property type="match status" value="1"/>
</dbReference>
<dbReference type="NCBIfam" id="TIGR00361">
    <property type="entry name" value="ComEC_Rec2"/>
    <property type="match status" value="1"/>
</dbReference>
<evidence type="ECO:0000256" key="2">
    <source>
        <dbReference type="ARBA" id="ARBA00022475"/>
    </source>
</evidence>
<feature type="transmembrane region" description="Helical" evidence="6">
    <location>
        <begin position="225"/>
        <end position="247"/>
    </location>
</feature>
<dbReference type="OrthoDB" id="9761531at2"/>
<keyword evidence="5 6" id="KW-0472">Membrane</keyword>
<feature type="transmembrane region" description="Helical" evidence="6">
    <location>
        <begin position="425"/>
        <end position="442"/>
    </location>
</feature>
<dbReference type="InterPro" id="IPR052159">
    <property type="entry name" value="Competence_DNA_uptake"/>
</dbReference>
<feature type="transmembrane region" description="Helical" evidence="6">
    <location>
        <begin position="454"/>
        <end position="472"/>
    </location>
</feature>
<dbReference type="PANTHER" id="PTHR30619">
    <property type="entry name" value="DNA INTERNALIZATION/COMPETENCE PROTEIN COMEC/REC2"/>
    <property type="match status" value="1"/>
</dbReference>
<feature type="transmembrane region" description="Helical" evidence="6">
    <location>
        <begin position="308"/>
        <end position="324"/>
    </location>
</feature>
<keyword evidence="2" id="KW-1003">Cell membrane</keyword>
<dbReference type="Proteomes" id="UP000190667">
    <property type="component" value="Unassembled WGS sequence"/>
</dbReference>
<feature type="domain" description="Metallo-beta-lactamase" evidence="7">
    <location>
        <begin position="509"/>
        <end position="690"/>
    </location>
</feature>
<keyword evidence="9" id="KW-1185">Reference proteome</keyword>